<keyword evidence="5" id="KW-0547">Nucleotide-binding</keyword>
<keyword evidence="6 12" id="KW-0067">ATP-binding</keyword>
<keyword evidence="3" id="KW-0813">Transport</keyword>
<dbReference type="InterPro" id="IPR003439">
    <property type="entry name" value="ABC_transporter-like_ATP-bd"/>
</dbReference>
<name>A0A336NBT7_BARGR</name>
<feature type="transmembrane region" description="Helical" evidence="9">
    <location>
        <begin position="158"/>
        <end position="184"/>
    </location>
</feature>
<dbReference type="SUPFAM" id="SSF90123">
    <property type="entry name" value="ABC transporter transmembrane region"/>
    <property type="match status" value="1"/>
</dbReference>
<feature type="transmembrane region" description="Helical" evidence="9">
    <location>
        <begin position="28"/>
        <end position="50"/>
    </location>
</feature>
<gene>
    <name evidence="12" type="ORF">NCTC12860_00985</name>
</gene>
<dbReference type="AlphaFoldDB" id="A0A336NBT7"/>
<dbReference type="InterPro" id="IPR011527">
    <property type="entry name" value="ABC1_TM_dom"/>
</dbReference>
<dbReference type="PANTHER" id="PTHR43394">
    <property type="entry name" value="ATP-DEPENDENT PERMEASE MDL1, MITOCHONDRIAL"/>
    <property type="match status" value="1"/>
</dbReference>
<protein>
    <submittedName>
        <fullName evidence="12">Multidrug export ATP-binding/permease protein SAV1866</fullName>
        <ecNumber evidence="12">3.6.3.-</ecNumber>
    </submittedName>
</protein>
<accession>A0A336NBT7</accession>
<evidence type="ECO:0000313" key="13">
    <source>
        <dbReference type="Proteomes" id="UP000253846"/>
    </source>
</evidence>
<evidence type="ECO:0000256" key="5">
    <source>
        <dbReference type="ARBA" id="ARBA00022741"/>
    </source>
</evidence>
<evidence type="ECO:0000256" key="4">
    <source>
        <dbReference type="ARBA" id="ARBA00022692"/>
    </source>
</evidence>
<dbReference type="Proteomes" id="UP000253846">
    <property type="component" value="Unassembled WGS sequence"/>
</dbReference>
<dbReference type="GO" id="GO:0005886">
    <property type="term" value="C:plasma membrane"/>
    <property type="evidence" value="ECO:0007669"/>
    <property type="project" value="UniProtKB-SubCell"/>
</dbReference>
<dbReference type="CDD" id="cd18552">
    <property type="entry name" value="ABC_6TM_MsbA_like"/>
    <property type="match status" value="1"/>
</dbReference>
<dbReference type="Pfam" id="PF00664">
    <property type="entry name" value="ABC_membrane"/>
    <property type="match status" value="1"/>
</dbReference>
<evidence type="ECO:0000259" key="11">
    <source>
        <dbReference type="PROSITE" id="PS50929"/>
    </source>
</evidence>
<comment type="similarity">
    <text evidence="2">Belongs to the ABC transporter superfamily.</text>
</comment>
<dbReference type="PROSITE" id="PS50893">
    <property type="entry name" value="ABC_TRANSPORTER_2"/>
    <property type="match status" value="1"/>
</dbReference>
<dbReference type="InterPro" id="IPR027417">
    <property type="entry name" value="P-loop_NTPase"/>
</dbReference>
<dbReference type="SUPFAM" id="SSF52540">
    <property type="entry name" value="P-loop containing nucleoside triphosphate hydrolases"/>
    <property type="match status" value="1"/>
</dbReference>
<dbReference type="InterPro" id="IPR039421">
    <property type="entry name" value="Type_1_exporter"/>
</dbReference>
<dbReference type="Gene3D" id="1.20.1560.10">
    <property type="entry name" value="ABC transporter type 1, transmembrane domain"/>
    <property type="match status" value="1"/>
</dbReference>
<keyword evidence="8 9" id="KW-0472">Membrane</keyword>
<dbReference type="PROSITE" id="PS50929">
    <property type="entry name" value="ABC_TM1F"/>
    <property type="match status" value="1"/>
</dbReference>
<dbReference type="Pfam" id="PF00005">
    <property type="entry name" value="ABC_tran"/>
    <property type="match status" value="1"/>
</dbReference>
<dbReference type="GO" id="GO:0005524">
    <property type="term" value="F:ATP binding"/>
    <property type="evidence" value="ECO:0007669"/>
    <property type="project" value="UniProtKB-KW"/>
</dbReference>
<comment type="subcellular location">
    <subcellularLocation>
        <location evidence="1">Cell membrane</location>
        <topology evidence="1">Multi-pass membrane protein</topology>
    </subcellularLocation>
</comment>
<dbReference type="InterPro" id="IPR003593">
    <property type="entry name" value="AAA+_ATPase"/>
</dbReference>
<dbReference type="PANTHER" id="PTHR43394:SF1">
    <property type="entry name" value="ATP-BINDING CASSETTE SUB-FAMILY B MEMBER 10, MITOCHONDRIAL"/>
    <property type="match status" value="1"/>
</dbReference>
<dbReference type="EC" id="3.6.3.-" evidence="12"/>
<evidence type="ECO:0000313" key="12">
    <source>
        <dbReference type="EMBL" id="SSZ39768.1"/>
    </source>
</evidence>
<dbReference type="InterPro" id="IPR017871">
    <property type="entry name" value="ABC_transporter-like_CS"/>
</dbReference>
<dbReference type="PROSITE" id="PS00211">
    <property type="entry name" value="ABC_TRANSPORTER_1"/>
    <property type="match status" value="1"/>
</dbReference>
<evidence type="ECO:0000256" key="3">
    <source>
        <dbReference type="ARBA" id="ARBA00022448"/>
    </source>
</evidence>
<keyword evidence="12" id="KW-0378">Hydrolase</keyword>
<feature type="domain" description="ABC transporter" evidence="10">
    <location>
        <begin position="346"/>
        <end position="580"/>
    </location>
</feature>
<sequence length="590" mass="66015">MAKKQISSFDKHLIIRLLRENFRKHMRWYSAAIFSMIIISCTTATSAWIMRDVVNQIIDAQNFPMIVLISSFIAFIFILKGVATFSQTYFLNKAGNSIIAEQQRKIFARLMEQGVSFYHNNTSSDLLVRVTHNATAVRNIIDTIITTFVRDLLSVSGLLLVMFIQNFVLISITLIVGPLAFLGVRMALKRVRRLMEKELLSLGEIIKIVQETAVGIRIIKAFSLEEVMKKRMDKAICDVEKQTNNIATLEAITNPIMETLTGVAIAGIICFSGYLATQRAGVQGEFMSFIVALLLAYEPAKRLANVRVKIESGLVNIRTMFEILDCPLTVIEHKEAKDLSKTQGTIRFEHVSFAYTNNKMILKDINLEIEAGKMTALVGPSGSGKSTLINLIMRLYDPTKGRILINDQDIRYTTFRSLRNLMAYVGQDTFLFQGTVKYNIGLGKEGASDDEIIEAAKAANAHDFIMSLPNGYDTQIGDNGCNLSGGQKQRLAIARAMIHDSEILILDEATSALDSHTEAQINEAIQHLTKGRTTIIIAHRLSTIARAHKIVVIQNGQLIEQGTQKELLAKEHGFYKKLHNIQFKNIPPNF</sequence>
<feature type="domain" description="ABC transmembrane type-1" evidence="11">
    <location>
        <begin position="31"/>
        <end position="312"/>
    </location>
</feature>
<reference evidence="12 13" key="1">
    <citation type="submission" date="2018-06" db="EMBL/GenBank/DDBJ databases">
        <authorList>
            <consortium name="Pathogen Informatics"/>
            <person name="Doyle S."/>
        </authorList>
    </citation>
    <scope>NUCLEOTIDE SEQUENCE [LARGE SCALE GENOMIC DNA]</scope>
    <source>
        <strain evidence="12 13">NCTC12860</strain>
    </source>
</reference>
<dbReference type="OMA" id="HDRWASG"/>
<feature type="transmembrane region" description="Helical" evidence="9">
    <location>
        <begin position="62"/>
        <end position="83"/>
    </location>
</feature>
<proteinExistence type="inferred from homology"/>
<keyword evidence="4 9" id="KW-0812">Transmembrane</keyword>
<evidence type="ECO:0000256" key="8">
    <source>
        <dbReference type="ARBA" id="ARBA00023136"/>
    </source>
</evidence>
<evidence type="ECO:0000256" key="2">
    <source>
        <dbReference type="ARBA" id="ARBA00005417"/>
    </source>
</evidence>
<dbReference type="Gene3D" id="3.40.50.300">
    <property type="entry name" value="P-loop containing nucleotide triphosphate hydrolases"/>
    <property type="match status" value="1"/>
</dbReference>
<evidence type="ECO:0000256" key="6">
    <source>
        <dbReference type="ARBA" id="ARBA00022840"/>
    </source>
</evidence>
<dbReference type="SMART" id="SM00382">
    <property type="entry name" value="AAA"/>
    <property type="match status" value="1"/>
</dbReference>
<dbReference type="EMBL" id="UFTD01000001">
    <property type="protein sequence ID" value="SSZ39768.1"/>
    <property type="molecule type" value="Genomic_DNA"/>
</dbReference>
<feature type="transmembrane region" description="Helical" evidence="9">
    <location>
        <begin position="256"/>
        <end position="274"/>
    </location>
</feature>
<dbReference type="RefSeq" id="WP_012754474.1">
    <property type="nucleotide sequence ID" value="NZ_CACVBG010000001.1"/>
</dbReference>
<organism evidence="12 13">
    <name type="scientific">Bartonella grahamii</name>
    <dbReference type="NCBI Taxonomy" id="33045"/>
    <lineage>
        <taxon>Bacteria</taxon>
        <taxon>Pseudomonadati</taxon>
        <taxon>Pseudomonadota</taxon>
        <taxon>Alphaproteobacteria</taxon>
        <taxon>Hyphomicrobiales</taxon>
        <taxon>Bartonellaceae</taxon>
        <taxon>Bartonella</taxon>
    </lineage>
</organism>
<evidence type="ECO:0000256" key="1">
    <source>
        <dbReference type="ARBA" id="ARBA00004651"/>
    </source>
</evidence>
<keyword evidence="7 9" id="KW-1133">Transmembrane helix</keyword>
<dbReference type="InterPro" id="IPR036640">
    <property type="entry name" value="ABC1_TM_sf"/>
</dbReference>
<evidence type="ECO:0000256" key="9">
    <source>
        <dbReference type="SAM" id="Phobius"/>
    </source>
</evidence>
<evidence type="ECO:0000256" key="7">
    <source>
        <dbReference type="ARBA" id="ARBA00022989"/>
    </source>
</evidence>
<evidence type="ECO:0000259" key="10">
    <source>
        <dbReference type="PROSITE" id="PS50893"/>
    </source>
</evidence>
<dbReference type="GO" id="GO:0015421">
    <property type="term" value="F:ABC-type oligopeptide transporter activity"/>
    <property type="evidence" value="ECO:0007669"/>
    <property type="project" value="TreeGrafter"/>
</dbReference>
<dbReference type="FunFam" id="3.40.50.300:FF:000287">
    <property type="entry name" value="Multidrug ABC transporter ATP-binding protein"/>
    <property type="match status" value="1"/>
</dbReference>
<dbReference type="GO" id="GO:0016887">
    <property type="term" value="F:ATP hydrolysis activity"/>
    <property type="evidence" value="ECO:0007669"/>
    <property type="project" value="InterPro"/>
</dbReference>